<evidence type="ECO:0000313" key="1">
    <source>
        <dbReference type="EMBL" id="KAI9266890.1"/>
    </source>
</evidence>
<keyword evidence="2" id="KW-1185">Reference proteome</keyword>
<sequence>MPQPNAVSGMHQKNFSLSIFMNKPGEMHGRNDTIHLGLVSLRYGTILYRRGCGK</sequence>
<name>A0AAD5KHV3_9FUNG</name>
<reference evidence="1" key="1">
    <citation type="journal article" date="2022" name="IScience">
        <title>Evolution of zygomycete secretomes and the origins of terrestrial fungal ecologies.</title>
        <authorList>
            <person name="Chang Y."/>
            <person name="Wang Y."/>
            <person name="Mondo S."/>
            <person name="Ahrendt S."/>
            <person name="Andreopoulos W."/>
            <person name="Barry K."/>
            <person name="Beard J."/>
            <person name="Benny G.L."/>
            <person name="Blankenship S."/>
            <person name="Bonito G."/>
            <person name="Cuomo C."/>
            <person name="Desiro A."/>
            <person name="Gervers K.A."/>
            <person name="Hundley H."/>
            <person name="Kuo A."/>
            <person name="LaButti K."/>
            <person name="Lang B.F."/>
            <person name="Lipzen A."/>
            <person name="O'Donnell K."/>
            <person name="Pangilinan J."/>
            <person name="Reynolds N."/>
            <person name="Sandor L."/>
            <person name="Smith M.E."/>
            <person name="Tsang A."/>
            <person name="Grigoriev I.V."/>
            <person name="Stajich J.E."/>
            <person name="Spatafora J.W."/>
        </authorList>
    </citation>
    <scope>NUCLEOTIDE SEQUENCE</scope>
    <source>
        <strain evidence="1">RSA 2281</strain>
    </source>
</reference>
<comment type="caution">
    <text evidence="1">The sequence shown here is derived from an EMBL/GenBank/DDBJ whole genome shotgun (WGS) entry which is preliminary data.</text>
</comment>
<accession>A0AAD5KHV3</accession>
<proteinExistence type="predicted"/>
<dbReference type="Proteomes" id="UP001209540">
    <property type="component" value="Unassembled WGS sequence"/>
</dbReference>
<gene>
    <name evidence="1" type="ORF">BDA99DRAFT_506905</name>
</gene>
<evidence type="ECO:0000313" key="2">
    <source>
        <dbReference type="Proteomes" id="UP001209540"/>
    </source>
</evidence>
<reference evidence="1" key="2">
    <citation type="submission" date="2023-02" db="EMBL/GenBank/DDBJ databases">
        <authorList>
            <consortium name="DOE Joint Genome Institute"/>
            <person name="Mondo S.J."/>
            <person name="Chang Y."/>
            <person name="Wang Y."/>
            <person name="Ahrendt S."/>
            <person name="Andreopoulos W."/>
            <person name="Barry K."/>
            <person name="Beard J."/>
            <person name="Benny G.L."/>
            <person name="Blankenship S."/>
            <person name="Bonito G."/>
            <person name="Cuomo C."/>
            <person name="Desiro A."/>
            <person name="Gervers K.A."/>
            <person name="Hundley H."/>
            <person name="Kuo A."/>
            <person name="LaButti K."/>
            <person name="Lang B.F."/>
            <person name="Lipzen A."/>
            <person name="O'Donnell K."/>
            <person name="Pangilinan J."/>
            <person name="Reynolds N."/>
            <person name="Sandor L."/>
            <person name="Smith M.W."/>
            <person name="Tsang A."/>
            <person name="Grigoriev I.V."/>
            <person name="Stajich J.E."/>
            <person name="Spatafora J.W."/>
        </authorList>
    </citation>
    <scope>NUCLEOTIDE SEQUENCE</scope>
    <source>
        <strain evidence="1">RSA 2281</strain>
    </source>
</reference>
<organism evidence="1 2">
    <name type="scientific">Phascolomyces articulosus</name>
    <dbReference type="NCBI Taxonomy" id="60185"/>
    <lineage>
        <taxon>Eukaryota</taxon>
        <taxon>Fungi</taxon>
        <taxon>Fungi incertae sedis</taxon>
        <taxon>Mucoromycota</taxon>
        <taxon>Mucoromycotina</taxon>
        <taxon>Mucoromycetes</taxon>
        <taxon>Mucorales</taxon>
        <taxon>Lichtheimiaceae</taxon>
        <taxon>Phascolomyces</taxon>
    </lineage>
</organism>
<dbReference type="EMBL" id="JAIXMP010000010">
    <property type="protein sequence ID" value="KAI9266890.1"/>
    <property type="molecule type" value="Genomic_DNA"/>
</dbReference>
<dbReference type="AlphaFoldDB" id="A0AAD5KHV3"/>
<protein>
    <submittedName>
        <fullName evidence="1">Uncharacterized protein</fullName>
    </submittedName>
</protein>